<comment type="similarity">
    <text evidence="1 5 6">Belongs to the peptidase S8 family.</text>
</comment>
<dbReference type="CDD" id="cd00306">
    <property type="entry name" value="Peptidases_S8_S53"/>
    <property type="match status" value="1"/>
</dbReference>
<sequence>MRSVGPHAGSRSAGRFGAGPRTGTRRTGPARRISAVLLTAAIGATTALVPSLPAAAQADAWTPPPDTGLPPVGGLKMNGPDENYELHTECVKAAELEEADRLRQAPWGQLYLRLDEAHRILAAEGKQPGAGETVAVIDTGVEDGHPYMKGPDGNSRVHGVGEYVKEEGGPGVRDCDGHGTEVAGIIGANTPPDIGFQGVAPHVRINAIRQSSQYYEKSDEPAQPQNPGGGQNGGDGGDGGGQNGGDGGGQNGGPGGDGGGPGGDGGAGGDGGGDAGTGESSATGTSQRQADSEEGAGTLATLAAAIIRAADEAPGSVMNVSINNCQPFSTTIDAENKKLQAAVKYAHEVKDVVVVTAAGNVGENCQQNTDSDLNKLNSIVSPPVFSDHVLSVAAIGEEGTAPFSMNGPWVGVAAPGTKIISLDPAENSDRIVNQTIDPSGNAAPIEGTSFAAPYVSGLAVLVRQMYPNLTATQVMERIKYTAHHPATPDGHDQYIGEGVIDPVAALTADVPQEMGVQQIQQQPLPDDLPPANIPNWTPFAVAVTGSAGALVALGVTMFVVHTVRRKQKPPRASAKASSSGSPS</sequence>
<dbReference type="InterPro" id="IPR036852">
    <property type="entry name" value="Peptidase_S8/S53_dom_sf"/>
</dbReference>
<keyword evidence="8" id="KW-0812">Transmembrane</keyword>
<dbReference type="InterPro" id="IPR022398">
    <property type="entry name" value="Peptidase_S8_His-AS"/>
</dbReference>
<dbReference type="EC" id="3.4.21.-" evidence="10"/>
<dbReference type="Proteomes" id="UP000550714">
    <property type="component" value="Unassembled WGS sequence"/>
</dbReference>
<name>A0A839RVD7_9PSEU</name>
<evidence type="ECO:0000313" key="10">
    <source>
        <dbReference type="EMBL" id="MBB3049125.1"/>
    </source>
</evidence>
<dbReference type="AlphaFoldDB" id="A0A839RVD7"/>
<evidence type="ECO:0000256" key="2">
    <source>
        <dbReference type="ARBA" id="ARBA00022670"/>
    </source>
</evidence>
<keyword evidence="4 5" id="KW-0720">Serine protease</keyword>
<dbReference type="Pfam" id="PF00082">
    <property type="entry name" value="Peptidase_S8"/>
    <property type="match status" value="1"/>
</dbReference>
<organism evidence="10 11">
    <name type="scientific">Prauserella isguenensis</name>
    <dbReference type="NCBI Taxonomy" id="1470180"/>
    <lineage>
        <taxon>Bacteria</taxon>
        <taxon>Bacillati</taxon>
        <taxon>Actinomycetota</taxon>
        <taxon>Actinomycetes</taxon>
        <taxon>Pseudonocardiales</taxon>
        <taxon>Pseudonocardiaceae</taxon>
        <taxon>Prauserella</taxon>
    </lineage>
</organism>
<dbReference type="GO" id="GO:0004252">
    <property type="term" value="F:serine-type endopeptidase activity"/>
    <property type="evidence" value="ECO:0007669"/>
    <property type="project" value="UniProtKB-UniRule"/>
</dbReference>
<dbReference type="RefSeq" id="WP_343053545.1">
    <property type="nucleotide sequence ID" value="NZ_JACHWU010000001.1"/>
</dbReference>
<dbReference type="PANTHER" id="PTHR43806">
    <property type="entry name" value="PEPTIDASE S8"/>
    <property type="match status" value="1"/>
</dbReference>
<feature type="region of interest" description="Disordered" evidence="7">
    <location>
        <begin position="214"/>
        <end position="294"/>
    </location>
</feature>
<feature type="active site" description="Charge relay system" evidence="5">
    <location>
        <position position="449"/>
    </location>
</feature>
<feature type="compositionally biased region" description="Polar residues" evidence="7">
    <location>
        <begin position="278"/>
        <end position="289"/>
    </location>
</feature>
<dbReference type="InterPro" id="IPR000209">
    <property type="entry name" value="Peptidase_S8/S53_dom"/>
</dbReference>
<dbReference type="PROSITE" id="PS00138">
    <property type="entry name" value="SUBTILASE_SER"/>
    <property type="match status" value="1"/>
</dbReference>
<comment type="caution">
    <text evidence="10">The sequence shown here is derived from an EMBL/GenBank/DDBJ whole genome shotgun (WGS) entry which is preliminary data.</text>
</comment>
<dbReference type="InterPro" id="IPR015500">
    <property type="entry name" value="Peptidase_S8_subtilisin-rel"/>
</dbReference>
<feature type="domain" description="Peptidase S8/S53" evidence="9">
    <location>
        <begin position="129"/>
        <end position="492"/>
    </location>
</feature>
<dbReference type="PANTHER" id="PTHR43806:SF11">
    <property type="entry name" value="CEREVISIN-RELATED"/>
    <property type="match status" value="1"/>
</dbReference>
<feature type="region of interest" description="Disordered" evidence="7">
    <location>
        <begin position="1"/>
        <end position="30"/>
    </location>
</feature>
<proteinExistence type="inferred from homology"/>
<evidence type="ECO:0000256" key="5">
    <source>
        <dbReference type="PROSITE-ProRule" id="PRU01240"/>
    </source>
</evidence>
<protein>
    <submittedName>
        <fullName evidence="10">Membrane-anchored mycosin MYCP</fullName>
        <ecNumber evidence="10">3.4.21.-</ecNumber>
    </submittedName>
</protein>
<keyword evidence="2 5" id="KW-0645">Protease</keyword>
<evidence type="ECO:0000313" key="11">
    <source>
        <dbReference type="Proteomes" id="UP000550714"/>
    </source>
</evidence>
<dbReference type="InterPro" id="IPR023827">
    <property type="entry name" value="Peptidase_S8_Asp-AS"/>
</dbReference>
<feature type="transmembrane region" description="Helical" evidence="8">
    <location>
        <begin position="536"/>
        <end position="560"/>
    </location>
</feature>
<dbReference type="SUPFAM" id="SSF52743">
    <property type="entry name" value="Subtilisin-like"/>
    <property type="match status" value="1"/>
</dbReference>
<dbReference type="PRINTS" id="PR00723">
    <property type="entry name" value="SUBTILISIN"/>
</dbReference>
<keyword evidence="11" id="KW-1185">Reference proteome</keyword>
<dbReference type="GO" id="GO:0006508">
    <property type="term" value="P:proteolysis"/>
    <property type="evidence" value="ECO:0007669"/>
    <property type="project" value="UniProtKB-KW"/>
</dbReference>
<feature type="compositionally biased region" description="Gly residues" evidence="7">
    <location>
        <begin position="227"/>
        <end position="276"/>
    </location>
</feature>
<keyword evidence="8" id="KW-1133">Transmembrane helix</keyword>
<keyword evidence="8" id="KW-0472">Membrane</keyword>
<feature type="active site" description="Charge relay system" evidence="5">
    <location>
        <position position="138"/>
    </location>
</feature>
<dbReference type="PROSITE" id="PS51892">
    <property type="entry name" value="SUBTILASE"/>
    <property type="match status" value="1"/>
</dbReference>
<evidence type="ECO:0000259" key="9">
    <source>
        <dbReference type="Pfam" id="PF00082"/>
    </source>
</evidence>
<evidence type="ECO:0000256" key="7">
    <source>
        <dbReference type="SAM" id="MobiDB-lite"/>
    </source>
</evidence>
<gene>
    <name evidence="10" type="ORF">FHS23_000120</name>
</gene>
<keyword evidence="3 5" id="KW-0378">Hydrolase</keyword>
<evidence type="ECO:0000256" key="8">
    <source>
        <dbReference type="SAM" id="Phobius"/>
    </source>
</evidence>
<reference evidence="10 11" key="1">
    <citation type="submission" date="2020-08" db="EMBL/GenBank/DDBJ databases">
        <title>Genomic Encyclopedia of Type Strains, Phase III (KMG-III): the genomes of soil and plant-associated and newly described type strains.</title>
        <authorList>
            <person name="Whitman W."/>
        </authorList>
    </citation>
    <scope>NUCLEOTIDE SEQUENCE [LARGE SCALE GENOMIC DNA]</scope>
    <source>
        <strain evidence="10 11">CECT 8577</strain>
    </source>
</reference>
<dbReference type="InterPro" id="IPR050131">
    <property type="entry name" value="Peptidase_S8_subtilisin-like"/>
</dbReference>
<dbReference type="PROSITE" id="PS00136">
    <property type="entry name" value="SUBTILASE_ASP"/>
    <property type="match status" value="1"/>
</dbReference>
<evidence type="ECO:0000256" key="1">
    <source>
        <dbReference type="ARBA" id="ARBA00011073"/>
    </source>
</evidence>
<dbReference type="PROSITE" id="PS00137">
    <property type="entry name" value="SUBTILASE_HIS"/>
    <property type="match status" value="1"/>
</dbReference>
<dbReference type="EMBL" id="JACHWU010000001">
    <property type="protein sequence ID" value="MBB3049125.1"/>
    <property type="molecule type" value="Genomic_DNA"/>
</dbReference>
<dbReference type="Gene3D" id="3.40.50.200">
    <property type="entry name" value="Peptidase S8/S53 domain"/>
    <property type="match status" value="2"/>
</dbReference>
<evidence type="ECO:0000256" key="3">
    <source>
        <dbReference type="ARBA" id="ARBA00022801"/>
    </source>
</evidence>
<evidence type="ECO:0000256" key="4">
    <source>
        <dbReference type="ARBA" id="ARBA00022825"/>
    </source>
</evidence>
<feature type="compositionally biased region" description="Low complexity" evidence="7">
    <location>
        <begin position="8"/>
        <end position="30"/>
    </location>
</feature>
<accession>A0A839RVD7</accession>
<feature type="active site" description="Charge relay system" evidence="5">
    <location>
        <position position="178"/>
    </location>
</feature>
<dbReference type="InterPro" id="IPR023828">
    <property type="entry name" value="Peptidase_S8_Ser-AS"/>
</dbReference>
<evidence type="ECO:0000256" key="6">
    <source>
        <dbReference type="RuleBase" id="RU003355"/>
    </source>
</evidence>